<dbReference type="GO" id="GO:0000981">
    <property type="term" value="F:DNA-binding transcription factor activity, RNA polymerase II-specific"/>
    <property type="evidence" value="ECO:0007669"/>
    <property type="project" value="TreeGrafter"/>
</dbReference>
<keyword evidence="3" id="KW-0677">Repeat</keyword>
<dbReference type="EMBL" id="PJQL01001765">
    <property type="protein sequence ID" value="RCH86936.1"/>
    <property type="molecule type" value="Genomic_DNA"/>
</dbReference>
<evidence type="ECO:0000256" key="4">
    <source>
        <dbReference type="ARBA" id="ARBA00022771"/>
    </source>
</evidence>
<evidence type="ECO:0000313" key="12">
    <source>
        <dbReference type="EMBL" id="RCH86936.1"/>
    </source>
</evidence>
<dbReference type="InterPro" id="IPR013088">
    <property type="entry name" value="Znf_NHR/GATA"/>
</dbReference>
<gene>
    <name evidence="12" type="primary">CIR1_1</name>
    <name evidence="12" type="ORF">CU097_008666</name>
</gene>
<comment type="subcellular location">
    <subcellularLocation>
        <location evidence="1">Nucleus</location>
    </subcellularLocation>
</comment>
<reference evidence="12 13" key="1">
    <citation type="journal article" date="2018" name="G3 (Bethesda)">
        <title>Phylogenetic and Phylogenomic Definition of Rhizopus Species.</title>
        <authorList>
            <person name="Gryganskyi A.P."/>
            <person name="Golan J."/>
            <person name="Dolatabadi S."/>
            <person name="Mondo S."/>
            <person name="Robb S."/>
            <person name="Idnurm A."/>
            <person name="Muszewska A."/>
            <person name="Steczkiewicz K."/>
            <person name="Masonjones S."/>
            <person name="Liao H.L."/>
            <person name="Gajdeczka M.T."/>
            <person name="Anike F."/>
            <person name="Vuek A."/>
            <person name="Anishchenko I.M."/>
            <person name="Voigt K."/>
            <person name="de Hoog G.S."/>
            <person name="Smith M.E."/>
            <person name="Heitman J."/>
            <person name="Vilgalys R."/>
            <person name="Stajich J.E."/>
        </authorList>
    </citation>
    <scope>NUCLEOTIDE SEQUENCE [LARGE SCALE GENOMIC DNA]</scope>
    <source>
        <strain evidence="12 13">CBS 357.93</strain>
    </source>
</reference>
<evidence type="ECO:0000256" key="6">
    <source>
        <dbReference type="ARBA" id="ARBA00023015"/>
    </source>
</evidence>
<keyword evidence="6" id="KW-0805">Transcription regulation</keyword>
<keyword evidence="4 9" id="KW-0863">Zinc-finger</keyword>
<dbReference type="GO" id="GO:0006879">
    <property type="term" value="P:intracellular iron ion homeostasis"/>
    <property type="evidence" value="ECO:0007669"/>
    <property type="project" value="UniProtKB-ARBA"/>
</dbReference>
<feature type="compositionally biased region" description="Acidic residues" evidence="10">
    <location>
        <begin position="167"/>
        <end position="184"/>
    </location>
</feature>
<evidence type="ECO:0000256" key="9">
    <source>
        <dbReference type="PROSITE-ProRule" id="PRU00094"/>
    </source>
</evidence>
<dbReference type="CDD" id="cd00202">
    <property type="entry name" value="ZnF_GATA"/>
    <property type="match status" value="2"/>
</dbReference>
<dbReference type="InterPro" id="IPR039355">
    <property type="entry name" value="Transcription_factor_GATA"/>
</dbReference>
<dbReference type="GO" id="GO:0045944">
    <property type="term" value="P:positive regulation of transcription by RNA polymerase II"/>
    <property type="evidence" value="ECO:0007669"/>
    <property type="project" value="TreeGrafter"/>
</dbReference>
<dbReference type="SMART" id="SM00401">
    <property type="entry name" value="ZnF_GATA"/>
    <property type="match status" value="2"/>
</dbReference>
<dbReference type="PANTHER" id="PTHR10071">
    <property type="entry name" value="TRANSCRIPTION FACTOR GATA FAMILY MEMBER"/>
    <property type="match status" value="1"/>
</dbReference>
<dbReference type="Gene3D" id="3.30.50.10">
    <property type="entry name" value="Erythroid Transcription Factor GATA-1, subunit A"/>
    <property type="match status" value="2"/>
</dbReference>
<keyword evidence="7" id="KW-0804">Transcription</keyword>
<dbReference type="FunFam" id="3.30.50.10:FF:000039">
    <property type="entry name" value="Siderophore transcription factor SreA"/>
    <property type="match status" value="1"/>
</dbReference>
<keyword evidence="2" id="KW-0479">Metal-binding</keyword>
<dbReference type="GO" id="GO:0005634">
    <property type="term" value="C:nucleus"/>
    <property type="evidence" value="ECO:0007669"/>
    <property type="project" value="UniProtKB-SubCell"/>
</dbReference>
<evidence type="ECO:0000256" key="1">
    <source>
        <dbReference type="ARBA" id="ARBA00004123"/>
    </source>
</evidence>
<evidence type="ECO:0000259" key="11">
    <source>
        <dbReference type="PROSITE" id="PS50114"/>
    </source>
</evidence>
<dbReference type="GO" id="GO:0000978">
    <property type="term" value="F:RNA polymerase II cis-regulatory region sequence-specific DNA binding"/>
    <property type="evidence" value="ECO:0007669"/>
    <property type="project" value="TreeGrafter"/>
</dbReference>
<evidence type="ECO:0000256" key="8">
    <source>
        <dbReference type="ARBA" id="ARBA00023242"/>
    </source>
</evidence>
<protein>
    <submittedName>
        <fullName evidence="12">Putative electron transfer flavoprotein subunit</fullName>
    </submittedName>
</protein>
<keyword evidence="8" id="KW-0539">Nucleus</keyword>
<dbReference type="AlphaFoldDB" id="A0A367JAI5"/>
<dbReference type="FunFam" id="3.30.50.10:FF:000007">
    <property type="entry name" value="Nitrogen regulatory AreA, N-terminal"/>
    <property type="match status" value="1"/>
</dbReference>
<keyword evidence="5" id="KW-0862">Zinc</keyword>
<organism evidence="12 13">
    <name type="scientific">Rhizopus azygosporus</name>
    <name type="common">Rhizopus microsporus var. azygosporus</name>
    <dbReference type="NCBI Taxonomy" id="86630"/>
    <lineage>
        <taxon>Eukaryota</taxon>
        <taxon>Fungi</taxon>
        <taxon>Fungi incertae sedis</taxon>
        <taxon>Mucoromycota</taxon>
        <taxon>Mucoromycotina</taxon>
        <taxon>Mucoromycetes</taxon>
        <taxon>Mucorales</taxon>
        <taxon>Mucorineae</taxon>
        <taxon>Rhizopodaceae</taxon>
        <taxon>Rhizopus</taxon>
    </lineage>
</organism>
<evidence type="ECO:0000256" key="5">
    <source>
        <dbReference type="ARBA" id="ARBA00022833"/>
    </source>
</evidence>
<dbReference type="OrthoDB" id="515401at2759"/>
<dbReference type="PANTHER" id="PTHR10071:SF335">
    <property type="entry name" value="IRON-SENSING TRANSCRIPTIONAL REPRESSOR-RELATED"/>
    <property type="match status" value="1"/>
</dbReference>
<dbReference type="GO" id="GO:0008270">
    <property type="term" value="F:zinc ion binding"/>
    <property type="evidence" value="ECO:0007669"/>
    <property type="project" value="UniProtKB-KW"/>
</dbReference>
<evidence type="ECO:0000256" key="2">
    <source>
        <dbReference type="ARBA" id="ARBA00022723"/>
    </source>
</evidence>
<dbReference type="SUPFAM" id="SSF57716">
    <property type="entry name" value="Glucocorticoid receptor-like (DNA-binding domain)"/>
    <property type="match status" value="2"/>
</dbReference>
<sequence>MASESKSKKSQVSATVCSNCGTTTTPLWRRAPNGETICNACGLYLKARHTLRPVTMKRQSRKQPISATTATETPLPGTCPGNGQCNGTGGSASCEGCPAFNQHQVARHALICANCRTTTTPLWRRDESGNTICNACGLYYKLHHVHRPVSMKRSVIKRRKRIIVTDQGEEEEEETESSEEEEEEQQKLKKKKVIKSSMKRSISSSTASSASSNVPAIEDYIQPKRTPLPPPPPPSSSSIPSQHVRLPPPPRTPPPFNRALPSLSSDTRINQKRFDPIFDYRTTHTRNAYEDLAEFDNAMTRLERIRRRVPHEQHKTLSSLTSVLQDIVNRAESILSYPS</sequence>
<dbReference type="PRINTS" id="PR00619">
    <property type="entry name" value="GATAZNFINGER"/>
</dbReference>
<accession>A0A367JAI5</accession>
<comment type="caution">
    <text evidence="12">The sequence shown here is derived from an EMBL/GenBank/DDBJ whole genome shotgun (WGS) entry which is preliminary data.</text>
</comment>
<evidence type="ECO:0000256" key="10">
    <source>
        <dbReference type="SAM" id="MobiDB-lite"/>
    </source>
</evidence>
<evidence type="ECO:0000313" key="13">
    <source>
        <dbReference type="Proteomes" id="UP000252139"/>
    </source>
</evidence>
<dbReference type="PROSITE" id="PS00344">
    <property type="entry name" value="GATA_ZN_FINGER_1"/>
    <property type="match status" value="2"/>
</dbReference>
<feature type="compositionally biased region" description="Basic residues" evidence="10">
    <location>
        <begin position="188"/>
        <end position="198"/>
    </location>
</feature>
<dbReference type="GO" id="GO:0000122">
    <property type="term" value="P:negative regulation of transcription by RNA polymerase II"/>
    <property type="evidence" value="ECO:0007669"/>
    <property type="project" value="TreeGrafter"/>
</dbReference>
<dbReference type="PROSITE" id="PS50114">
    <property type="entry name" value="GATA_ZN_FINGER_2"/>
    <property type="match status" value="2"/>
</dbReference>
<keyword evidence="13" id="KW-1185">Reference proteome</keyword>
<evidence type="ECO:0000256" key="7">
    <source>
        <dbReference type="ARBA" id="ARBA00023163"/>
    </source>
</evidence>
<proteinExistence type="predicted"/>
<dbReference type="Pfam" id="PF00320">
    <property type="entry name" value="GATA"/>
    <property type="match status" value="2"/>
</dbReference>
<dbReference type="InterPro" id="IPR000679">
    <property type="entry name" value="Znf_GATA"/>
</dbReference>
<feature type="domain" description="GATA-type" evidence="11">
    <location>
        <begin position="11"/>
        <end position="64"/>
    </location>
</feature>
<feature type="region of interest" description="Disordered" evidence="10">
    <location>
        <begin position="166"/>
        <end position="263"/>
    </location>
</feature>
<feature type="compositionally biased region" description="Pro residues" evidence="10">
    <location>
        <begin position="246"/>
        <end position="256"/>
    </location>
</feature>
<evidence type="ECO:0000256" key="3">
    <source>
        <dbReference type="ARBA" id="ARBA00022737"/>
    </source>
</evidence>
<dbReference type="Proteomes" id="UP000252139">
    <property type="component" value="Unassembled WGS sequence"/>
</dbReference>
<feature type="domain" description="GATA-type" evidence="11">
    <location>
        <begin position="106"/>
        <end position="159"/>
    </location>
</feature>
<name>A0A367JAI5_RHIAZ</name>
<dbReference type="STRING" id="86630.A0A367JAI5"/>
<feature type="compositionally biased region" description="Pro residues" evidence="10">
    <location>
        <begin position="226"/>
        <end position="235"/>
    </location>
</feature>
<feature type="compositionally biased region" description="Low complexity" evidence="10">
    <location>
        <begin position="199"/>
        <end position="212"/>
    </location>
</feature>